<reference evidence="1" key="1">
    <citation type="journal article" date="2015" name="Nature">
        <title>Complex archaea that bridge the gap between prokaryotes and eukaryotes.</title>
        <authorList>
            <person name="Spang A."/>
            <person name="Saw J.H."/>
            <person name="Jorgensen S.L."/>
            <person name="Zaremba-Niedzwiedzka K."/>
            <person name="Martijn J."/>
            <person name="Lind A.E."/>
            <person name="van Eijk R."/>
            <person name="Schleper C."/>
            <person name="Guy L."/>
            <person name="Ettema T.J."/>
        </authorList>
    </citation>
    <scope>NUCLEOTIDE SEQUENCE</scope>
</reference>
<name>A0A0F9Q4Y3_9ZZZZ</name>
<proteinExistence type="predicted"/>
<comment type="caution">
    <text evidence="1">The sequence shown here is derived from an EMBL/GenBank/DDBJ whole genome shotgun (WGS) entry which is preliminary data.</text>
</comment>
<gene>
    <name evidence="1" type="ORF">LCGC14_1137490</name>
</gene>
<accession>A0A0F9Q4Y3</accession>
<dbReference type="AlphaFoldDB" id="A0A0F9Q4Y3"/>
<dbReference type="EMBL" id="LAZR01005372">
    <property type="protein sequence ID" value="KKN00453.1"/>
    <property type="molecule type" value="Genomic_DNA"/>
</dbReference>
<protein>
    <submittedName>
        <fullName evidence="1">Uncharacterized protein</fullName>
    </submittedName>
</protein>
<sequence length="130" mass="14661">MKYQCDTAKECGSTTCYWGLWLTKISGMLPLPQLGFMCETAGHRVYPELIVPDGECSDPRCACHSGVEAPDDEWTYQFGQRDGGWQAPQTHTCYFCDHEGTDVNRIAVVMPPKEYCCQDAVACDHRWQEG</sequence>
<evidence type="ECO:0000313" key="1">
    <source>
        <dbReference type="EMBL" id="KKN00453.1"/>
    </source>
</evidence>
<organism evidence="1">
    <name type="scientific">marine sediment metagenome</name>
    <dbReference type="NCBI Taxonomy" id="412755"/>
    <lineage>
        <taxon>unclassified sequences</taxon>
        <taxon>metagenomes</taxon>
        <taxon>ecological metagenomes</taxon>
    </lineage>
</organism>